<protein>
    <submittedName>
        <fullName evidence="2">Protein gop</fullName>
    </submittedName>
</protein>
<keyword evidence="1" id="KW-0472">Membrane</keyword>
<keyword evidence="1" id="KW-0812">Transmembrane</keyword>
<gene>
    <name evidence="2" type="ORF">F0Z93_15205</name>
</gene>
<proteinExistence type="predicted"/>
<evidence type="ECO:0000256" key="1">
    <source>
        <dbReference type="SAM" id="Phobius"/>
    </source>
</evidence>
<evidence type="ECO:0000313" key="2">
    <source>
        <dbReference type="EMBL" id="ECQ7789937.1"/>
    </source>
</evidence>
<reference evidence="2" key="1">
    <citation type="submission" date="2019-09" db="EMBL/GenBank/DDBJ databases">
        <authorList>
            <consortium name="PulseNet: The National Subtyping Network for Foodborne Disease Surveillance"/>
            <person name="Tarr C.L."/>
            <person name="Trees E."/>
            <person name="Katz L.S."/>
            <person name="Carleton-Romer H.A."/>
            <person name="Stroika S."/>
            <person name="Kucerova Z."/>
            <person name="Roache K.F."/>
            <person name="Sabol A.L."/>
            <person name="Besser J."/>
            <person name="Gerner-Smidt P."/>
        </authorList>
    </citation>
    <scope>NUCLEOTIDE SEQUENCE</scope>
    <source>
        <strain evidence="2">PNUSAS081464</strain>
    </source>
</reference>
<feature type="transmembrane region" description="Helical" evidence="1">
    <location>
        <begin position="5"/>
        <end position="23"/>
    </location>
</feature>
<dbReference type="EMBL" id="AAKCWO010000041">
    <property type="protein sequence ID" value="ECQ7789937.1"/>
    <property type="molecule type" value="Genomic_DNA"/>
</dbReference>
<comment type="caution">
    <text evidence="2">The sequence shown here is derived from an EMBL/GenBank/DDBJ whole genome shotgun (WGS) entry which is preliminary data.</text>
</comment>
<keyword evidence="1" id="KW-1133">Transmembrane helix</keyword>
<accession>A0A5Y9PBA1</accession>
<name>A0A5Y9PBA1_SALER</name>
<sequence>MINHIYGIVGIVGTLVTIISSYIRNQELSQWLLVCSGWLAALMIGWFTHRTIKILSNNHKETIISNDGVKQALMKRNETLTTQLSHALEQKEKMEGIAAYLATQNPQINAMPRAIARQENTEPGGN</sequence>
<organism evidence="2">
    <name type="scientific">Salmonella enterica</name>
    <name type="common">Salmonella choleraesuis</name>
    <dbReference type="NCBI Taxonomy" id="28901"/>
    <lineage>
        <taxon>Bacteria</taxon>
        <taxon>Pseudomonadati</taxon>
        <taxon>Pseudomonadota</taxon>
        <taxon>Gammaproteobacteria</taxon>
        <taxon>Enterobacterales</taxon>
        <taxon>Enterobacteriaceae</taxon>
        <taxon>Salmonella</taxon>
    </lineage>
</organism>
<dbReference type="AlphaFoldDB" id="A0A5Y9PBA1"/>
<feature type="transmembrane region" description="Helical" evidence="1">
    <location>
        <begin position="29"/>
        <end position="47"/>
    </location>
</feature>